<dbReference type="OrthoDB" id="9815206at2"/>
<evidence type="ECO:0000313" key="7">
    <source>
        <dbReference type="EMBL" id="BBH26424.1"/>
    </source>
</evidence>
<proteinExistence type="inferred from homology"/>
<dbReference type="AlphaFoldDB" id="A0A3G9JU32"/>
<comment type="subcellular location">
    <subcellularLocation>
        <location evidence="5">Cytoplasm</location>
    </subcellularLocation>
    <text evidence="5">Localizes to the division site, in a FtsZ-dependent manner.</text>
</comment>
<dbReference type="GO" id="GO:0000917">
    <property type="term" value="P:division septum assembly"/>
    <property type="evidence" value="ECO:0007669"/>
    <property type="project" value="UniProtKB-KW"/>
</dbReference>
<feature type="compositionally biased region" description="Acidic residues" evidence="6">
    <location>
        <begin position="10"/>
        <end position="34"/>
    </location>
</feature>
<evidence type="ECO:0000256" key="3">
    <source>
        <dbReference type="ARBA" id="ARBA00023306"/>
    </source>
</evidence>
<keyword evidence="2 5" id="KW-0717">Septation</keyword>
<protein>
    <recommendedName>
        <fullName evidence="5">Cell division protein SepF</fullName>
    </recommendedName>
</protein>
<evidence type="ECO:0000256" key="4">
    <source>
        <dbReference type="ARBA" id="ARBA00044936"/>
    </source>
</evidence>
<sequence length="152" mass="17020">MDKVKKWFFEEEDDDEEFDGLEEDTQEEAPEEEAPAAPEAPKANIFEKAKSNRTTEVVNKLNANKNNELVLFEPRSYSETQDIAAYLKAGKAAVVNLHRLQKEQSKRVIDFLSGVIYAIDGDIQQIGPKIFLCTPKGIGVSGNISLDDEESK</sequence>
<keyword evidence="1 5" id="KW-0132">Cell division</keyword>
<dbReference type="InterPro" id="IPR038594">
    <property type="entry name" value="SepF-like_sf"/>
</dbReference>
<organism evidence="7 8">
    <name type="scientific">Intestinibaculum porci</name>
    <dbReference type="NCBI Taxonomy" id="2487118"/>
    <lineage>
        <taxon>Bacteria</taxon>
        <taxon>Bacillati</taxon>
        <taxon>Bacillota</taxon>
        <taxon>Erysipelotrichia</taxon>
        <taxon>Erysipelotrichales</taxon>
        <taxon>Erysipelotrichaceae</taxon>
        <taxon>Intestinibaculum</taxon>
    </lineage>
</organism>
<comment type="function">
    <text evidence="4 5">Cell division protein that is part of the divisome complex and is recruited early to the Z-ring. Probably stimulates Z-ring formation, perhaps through the cross-linking of FtsZ protofilaments. Its function overlaps with FtsA.</text>
</comment>
<dbReference type="KEGG" id="ebm:SG0102_13580"/>
<evidence type="ECO:0000256" key="5">
    <source>
        <dbReference type="HAMAP-Rule" id="MF_01197"/>
    </source>
</evidence>
<gene>
    <name evidence="5" type="primary">sepF</name>
    <name evidence="7" type="ORF">SG0102_13580</name>
</gene>
<keyword evidence="8" id="KW-1185">Reference proteome</keyword>
<evidence type="ECO:0000256" key="2">
    <source>
        <dbReference type="ARBA" id="ARBA00023210"/>
    </source>
</evidence>
<accession>A0A3G9JU32</accession>
<comment type="subunit">
    <text evidence="5">Homodimer. Interacts with FtsZ.</text>
</comment>
<feature type="region of interest" description="Disordered" evidence="6">
    <location>
        <begin position="1"/>
        <end position="43"/>
    </location>
</feature>
<dbReference type="InterPro" id="IPR023052">
    <property type="entry name" value="Cell_div_SepF"/>
</dbReference>
<dbReference type="Pfam" id="PF04472">
    <property type="entry name" value="SepF"/>
    <property type="match status" value="1"/>
</dbReference>
<dbReference type="FunCoup" id="A0A3G9JU32">
    <property type="interactions" value="12"/>
</dbReference>
<evidence type="ECO:0000256" key="1">
    <source>
        <dbReference type="ARBA" id="ARBA00022618"/>
    </source>
</evidence>
<name>A0A3G9JU32_9FIRM</name>
<dbReference type="EMBL" id="AP019309">
    <property type="protein sequence ID" value="BBH26424.1"/>
    <property type="molecule type" value="Genomic_DNA"/>
</dbReference>
<dbReference type="PANTHER" id="PTHR35798">
    <property type="entry name" value="CELL DIVISION PROTEIN SEPF"/>
    <property type="match status" value="1"/>
</dbReference>
<comment type="similarity">
    <text evidence="5">Belongs to the SepF family.</text>
</comment>
<dbReference type="InParanoid" id="A0A3G9JU32"/>
<dbReference type="HAMAP" id="MF_01197">
    <property type="entry name" value="SepF"/>
    <property type="match status" value="1"/>
</dbReference>
<dbReference type="PANTHER" id="PTHR35798:SF1">
    <property type="entry name" value="CELL DIVISION PROTEIN SEPF"/>
    <property type="match status" value="1"/>
</dbReference>
<dbReference type="GO" id="GO:0043093">
    <property type="term" value="P:FtsZ-dependent cytokinesis"/>
    <property type="evidence" value="ECO:0007669"/>
    <property type="project" value="UniProtKB-UniRule"/>
</dbReference>
<dbReference type="InterPro" id="IPR007561">
    <property type="entry name" value="Cell_div_SepF/SepF-rel"/>
</dbReference>
<dbReference type="RefSeq" id="WP_125119294.1">
    <property type="nucleotide sequence ID" value="NZ_AP019309.1"/>
</dbReference>
<dbReference type="GO" id="GO:0005737">
    <property type="term" value="C:cytoplasm"/>
    <property type="evidence" value="ECO:0007669"/>
    <property type="project" value="UniProtKB-SubCell"/>
</dbReference>
<reference evidence="7 8" key="1">
    <citation type="submission" date="2018-11" db="EMBL/GenBank/DDBJ databases">
        <title>Novel Erysipelotrichaceae bacterium isolated from small intestine of a swine.</title>
        <authorList>
            <person name="Kim J.S."/>
            <person name="Choe H."/>
            <person name="Lee Y.R."/>
            <person name="Kim K.M."/>
            <person name="Park D.S."/>
        </authorList>
    </citation>
    <scope>NUCLEOTIDE SEQUENCE [LARGE SCALE GENOMIC DNA]</scope>
    <source>
        <strain evidence="7 8">SG0102</strain>
    </source>
</reference>
<keyword evidence="3 5" id="KW-0131">Cell cycle</keyword>
<dbReference type="Proteomes" id="UP000268059">
    <property type="component" value="Chromosome"/>
</dbReference>
<keyword evidence="5" id="KW-0963">Cytoplasm</keyword>
<evidence type="ECO:0000313" key="8">
    <source>
        <dbReference type="Proteomes" id="UP000268059"/>
    </source>
</evidence>
<evidence type="ECO:0000256" key="6">
    <source>
        <dbReference type="SAM" id="MobiDB-lite"/>
    </source>
</evidence>
<dbReference type="Gene3D" id="3.30.110.150">
    <property type="entry name" value="SepF-like protein"/>
    <property type="match status" value="1"/>
</dbReference>